<feature type="transmembrane region" description="Helical" evidence="3">
    <location>
        <begin position="344"/>
        <end position="366"/>
    </location>
</feature>
<keyword evidence="3" id="KW-1133">Transmembrane helix</keyword>
<dbReference type="GO" id="GO:0005737">
    <property type="term" value="C:cytoplasm"/>
    <property type="evidence" value="ECO:0007669"/>
    <property type="project" value="TreeGrafter"/>
</dbReference>
<dbReference type="InterPro" id="IPR036915">
    <property type="entry name" value="Cyclin-like_sf"/>
</dbReference>
<evidence type="ECO:0000256" key="2">
    <source>
        <dbReference type="SAM" id="MobiDB-lite"/>
    </source>
</evidence>
<dbReference type="GO" id="GO:0016533">
    <property type="term" value="C:protein kinase 5 complex"/>
    <property type="evidence" value="ECO:0007669"/>
    <property type="project" value="InterPro"/>
</dbReference>
<organism evidence="4 5">
    <name type="scientific">Macrostomum lignano</name>
    <dbReference type="NCBI Taxonomy" id="282301"/>
    <lineage>
        <taxon>Eukaryota</taxon>
        <taxon>Metazoa</taxon>
        <taxon>Spiralia</taxon>
        <taxon>Lophotrochozoa</taxon>
        <taxon>Platyhelminthes</taxon>
        <taxon>Rhabditophora</taxon>
        <taxon>Macrostomorpha</taxon>
        <taxon>Macrostomida</taxon>
        <taxon>Macrostomidae</taxon>
        <taxon>Macrostomum</taxon>
    </lineage>
</organism>
<dbReference type="GO" id="GO:0061575">
    <property type="term" value="F:cyclin-dependent protein serine/threonine kinase activator activity"/>
    <property type="evidence" value="ECO:0007669"/>
    <property type="project" value="InterPro"/>
</dbReference>
<dbReference type="WBParaSite" id="maker-uti_cns_0015374-snap-gene-0.2-mRNA-1">
    <property type="protein sequence ID" value="maker-uti_cns_0015374-snap-gene-0.2-mRNA-1"/>
    <property type="gene ID" value="maker-uti_cns_0015374-snap-gene-0.2"/>
</dbReference>
<dbReference type="SUPFAM" id="SSF47954">
    <property type="entry name" value="Cyclin-like"/>
    <property type="match status" value="1"/>
</dbReference>
<reference evidence="5" key="1">
    <citation type="submission" date="2016-11" db="UniProtKB">
        <authorList>
            <consortium name="WormBaseParasite"/>
        </authorList>
    </citation>
    <scope>IDENTIFICATION</scope>
</reference>
<dbReference type="PANTHER" id="PTHR23401:SF0">
    <property type="entry name" value="CYCLIN-DEPENDENT KINASE 5 ACTIVATOR"/>
    <property type="match status" value="1"/>
</dbReference>
<feature type="region of interest" description="Disordered" evidence="2">
    <location>
        <begin position="143"/>
        <end position="176"/>
    </location>
</feature>
<feature type="compositionally biased region" description="Pro residues" evidence="2">
    <location>
        <begin position="149"/>
        <end position="158"/>
    </location>
</feature>
<dbReference type="Gene3D" id="1.10.472.10">
    <property type="entry name" value="Cyclin-like"/>
    <property type="match status" value="1"/>
</dbReference>
<sequence>SPTLTIAAAKTYRWPKKLNKLKKKVDHPQWPAASAELAADIRSSARTAMGTALSSPRDGPPNGINGGSGWGQQLRTSKSTFSLKTDRASLAGGSHLLQPQQQQLQLPAAPCKSQQSRSGLTKSTSCYAIKASAAGAAAASASAGTAARPAPPPRPLPATTPEGDKENTGRSGASDSRRLLVQASTSDLLKCVAAFLRQHCSELHCDSGSVVSWIRSVDRNLILQGWADMAFVNPPNLVFFYLLPSLGAAAATLLTWYVAYSYMGNEISYPLKPFLVDGNPQGGLVDRCISLANLRSADMLRLNSDPAFFHRRLAMITVIQAMMTVIQAMITVIQMTVIQAMMTVIQAMITVIQAMMTVIQAMITVIQAMMTLRAGELSPGRGLLLPDDVGDAQQGGVLGLRDLQVLHVLLGLGRVVRHELGQAAQLDGVGQPLWLLLVQIADNCNAFRNTYRQIHGATFQQEAAVVGGSFLRYRAFRSSSP</sequence>
<dbReference type="Proteomes" id="UP000095280">
    <property type="component" value="Unplaced"/>
</dbReference>
<evidence type="ECO:0000256" key="1">
    <source>
        <dbReference type="ARBA" id="ARBA00010175"/>
    </source>
</evidence>
<keyword evidence="3" id="KW-0472">Membrane</keyword>
<proteinExistence type="inferred from homology"/>
<dbReference type="GO" id="GO:0019901">
    <property type="term" value="F:protein kinase binding"/>
    <property type="evidence" value="ECO:0007669"/>
    <property type="project" value="TreeGrafter"/>
</dbReference>
<comment type="similarity">
    <text evidence="1">Belongs to the cyclin-dependent kinase 5 activator family.</text>
</comment>
<dbReference type="PANTHER" id="PTHR23401">
    <property type="entry name" value="CYCLIN DEPENDANT KINASE-5 ACTIVATOR"/>
    <property type="match status" value="1"/>
</dbReference>
<dbReference type="Pfam" id="PF03261">
    <property type="entry name" value="CDK5_activator"/>
    <property type="match status" value="1"/>
</dbReference>
<keyword evidence="3" id="KW-0812">Transmembrane</keyword>
<evidence type="ECO:0000313" key="5">
    <source>
        <dbReference type="WBParaSite" id="maker-uti_cns_0015374-snap-gene-0.2-mRNA-1"/>
    </source>
</evidence>
<accession>A0A1I8IRC2</accession>
<evidence type="ECO:0000256" key="3">
    <source>
        <dbReference type="SAM" id="Phobius"/>
    </source>
</evidence>
<dbReference type="GO" id="GO:0007411">
    <property type="term" value="P:axon guidance"/>
    <property type="evidence" value="ECO:0007669"/>
    <property type="project" value="TreeGrafter"/>
</dbReference>
<dbReference type="AlphaFoldDB" id="A0A1I8IRC2"/>
<name>A0A1I8IRC2_9PLAT</name>
<protein>
    <submittedName>
        <fullName evidence="5">ANK_REP_REGION domain-containing protein</fullName>
    </submittedName>
</protein>
<feature type="transmembrane region" description="Helical" evidence="3">
    <location>
        <begin position="313"/>
        <end position="338"/>
    </location>
</feature>
<evidence type="ECO:0000313" key="4">
    <source>
        <dbReference type="Proteomes" id="UP000095280"/>
    </source>
</evidence>
<dbReference type="InterPro" id="IPR004944">
    <property type="entry name" value="CDK5_activator"/>
</dbReference>
<feature type="region of interest" description="Disordered" evidence="2">
    <location>
        <begin position="47"/>
        <end position="75"/>
    </location>
</feature>
<feature type="transmembrane region" description="Helical" evidence="3">
    <location>
        <begin position="238"/>
        <end position="259"/>
    </location>
</feature>
<dbReference type="GO" id="GO:0030426">
    <property type="term" value="C:growth cone"/>
    <property type="evidence" value="ECO:0007669"/>
    <property type="project" value="TreeGrafter"/>
</dbReference>
<keyword evidence="4" id="KW-1185">Reference proteome</keyword>